<dbReference type="GO" id="GO:0005886">
    <property type="term" value="C:plasma membrane"/>
    <property type="evidence" value="ECO:0007669"/>
    <property type="project" value="UniProtKB-SubCell"/>
</dbReference>
<feature type="domain" description="Glycosyltransferase 2-like" evidence="6">
    <location>
        <begin position="11"/>
        <end position="142"/>
    </location>
</feature>
<comment type="subcellular location">
    <subcellularLocation>
        <location evidence="1">Cell membrane</location>
    </subcellularLocation>
</comment>
<keyword evidence="5" id="KW-0472">Membrane</keyword>
<evidence type="ECO:0000256" key="4">
    <source>
        <dbReference type="ARBA" id="ARBA00022679"/>
    </source>
</evidence>
<dbReference type="SUPFAM" id="SSF53448">
    <property type="entry name" value="Nucleotide-diphospho-sugar transferases"/>
    <property type="match status" value="1"/>
</dbReference>
<dbReference type="OrthoDB" id="114108at2"/>
<dbReference type="Gene3D" id="3.90.550.10">
    <property type="entry name" value="Spore Coat Polysaccharide Biosynthesis Protein SpsA, Chain A"/>
    <property type="match status" value="1"/>
</dbReference>
<evidence type="ECO:0000256" key="1">
    <source>
        <dbReference type="ARBA" id="ARBA00004236"/>
    </source>
</evidence>
<protein>
    <submittedName>
        <fullName evidence="7">Glycosyltransferase</fullName>
    </submittedName>
</protein>
<dbReference type="EMBL" id="RYFI01000029">
    <property type="protein sequence ID" value="RXF67940.1"/>
    <property type="molecule type" value="Genomic_DNA"/>
</dbReference>
<dbReference type="PANTHER" id="PTHR43646">
    <property type="entry name" value="GLYCOSYLTRANSFERASE"/>
    <property type="match status" value="1"/>
</dbReference>
<evidence type="ECO:0000313" key="8">
    <source>
        <dbReference type="Proteomes" id="UP000289708"/>
    </source>
</evidence>
<gene>
    <name evidence="7" type="ORF">EK403_20660</name>
</gene>
<keyword evidence="3" id="KW-0328">Glycosyltransferase</keyword>
<dbReference type="GO" id="GO:0016757">
    <property type="term" value="F:glycosyltransferase activity"/>
    <property type="evidence" value="ECO:0007669"/>
    <property type="project" value="UniProtKB-KW"/>
</dbReference>
<proteinExistence type="predicted"/>
<evidence type="ECO:0000256" key="2">
    <source>
        <dbReference type="ARBA" id="ARBA00022475"/>
    </source>
</evidence>
<evidence type="ECO:0000313" key="7">
    <source>
        <dbReference type="EMBL" id="RXF67940.1"/>
    </source>
</evidence>
<organism evidence="7 8">
    <name type="scientific">Hansschlegelia zhihuaiae</name>
    <dbReference type="NCBI Taxonomy" id="405005"/>
    <lineage>
        <taxon>Bacteria</taxon>
        <taxon>Pseudomonadati</taxon>
        <taxon>Pseudomonadota</taxon>
        <taxon>Alphaproteobacteria</taxon>
        <taxon>Hyphomicrobiales</taxon>
        <taxon>Methylopilaceae</taxon>
        <taxon>Hansschlegelia</taxon>
    </lineage>
</organism>
<keyword evidence="8" id="KW-1185">Reference proteome</keyword>
<evidence type="ECO:0000259" key="6">
    <source>
        <dbReference type="Pfam" id="PF00535"/>
    </source>
</evidence>
<reference evidence="7 8" key="1">
    <citation type="submission" date="2018-12" db="EMBL/GenBank/DDBJ databases">
        <title>bacterium Hansschlegelia zhihuaiae S113.</title>
        <authorList>
            <person name="He J."/>
        </authorList>
    </citation>
    <scope>NUCLEOTIDE SEQUENCE [LARGE SCALE GENOMIC DNA]</scope>
    <source>
        <strain evidence="7 8">S 113</strain>
    </source>
</reference>
<sequence>MSQNPFVRRVCVCVPARDEVERLPRLLRALAAQDLPGVLPVVIALNNTTDNSREVVERIAGELRSFIAIRVDERIFPPEAVHAGSARRLAMDIGVELLDADGQAVLITTDADARPPADWVRRNLEAIERGVDLVGGALVLDDEEHISPLVRSRWDALAAYWRAVRATEDEIDPVSWDPPPRHGDHTGGSLAVTVAAYRASGGVPAIPDGEDRALVTAARAKGFRLAHPIDVWTRVSARTDARAAGGMAAKLKELSEGIGAAMAVPSLDHWRARARWRRMVRLAGGDAAVAAQEAALPPMACDVVIAPAAPEAAA</sequence>
<dbReference type="PANTHER" id="PTHR43646:SF2">
    <property type="entry name" value="GLYCOSYLTRANSFERASE 2-LIKE DOMAIN-CONTAINING PROTEIN"/>
    <property type="match status" value="1"/>
</dbReference>
<evidence type="ECO:0000256" key="3">
    <source>
        <dbReference type="ARBA" id="ARBA00022676"/>
    </source>
</evidence>
<evidence type="ECO:0000256" key="5">
    <source>
        <dbReference type="ARBA" id="ARBA00023136"/>
    </source>
</evidence>
<accession>A0A4Q0M4N9</accession>
<keyword evidence="4 7" id="KW-0808">Transferase</keyword>
<comment type="caution">
    <text evidence="7">The sequence shown here is derived from an EMBL/GenBank/DDBJ whole genome shotgun (WGS) entry which is preliminary data.</text>
</comment>
<dbReference type="AlphaFoldDB" id="A0A4Q0M4N9"/>
<keyword evidence="2" id="KW-1003">Cell membrane</keyword>
<name>A0A4Q0M4N9_9HYPH</name>
<dbReference type="InterPro" id="IPR001173">
    <property type="entry name" value="Glyco_trans_2-like"/>
</dbReference>
<dbReference type="Proteomes" id="UP000289708">
    <property type="component" value="Unassembled WGS sequence"/>
</dbReference>
<dbReference type="InterPro" id="IPR029044">
    <property type="entry name" value="Nucleotide-diphossugar_trans"/>
</dbReference>
<dbReference type="Pfam" id="PF00535">
    <property type="entry name" value="Glycos_transf_2"/>
    <property type="match status" value="1"/>
</dbReference>